<protein>
    <submittedName>
        <fullName evidence="9">ABC transporter permease</fullName>
    </submittedName>
</protein>
<dbReference type="GO" id="GO:0005886">
    <property type="term" value="C:plasma membrane"/>
    <property type="evidence" value="ECO:0007669"/>
    <property type="project" value="UniProtKB-SubCell"/>
</dbReference>
<feature type="transmembrane region" description="Helical" evidence="7">
    <location>
        <begin position="347"/>
        <end position="366"/>
    </location>
</feature>
<evidence type="ECO:0000256" key="2">
    <source>
        <dbReference type="ARBA" id="ARBA00022475"/>
    </source>
</evidence>
<comment type="subcellular location">
    <subcellularLocation>
        <location evidence="1">Cell membrane</location>
        <topology evidence="1">Multi-pass membrane protein</topology>
    </subcellularLocation>
</comment>
<evidence type="ECO:0000259" key="8">
    <source>
        <dbReference type="Pfam" id="PF02687"/>
    </source>
</evidence>
<dbReference type="PANTHER" id="PTHR30572">
    <property type="entry name" value="MEMBRANE COMPONENT OF TRANSPORTER-RELATED"/>
    <property type="match status" value="1"/>
</dbReference>
<keyword evidence="3 7" id="KW-0812">Transmembrane</keyword>
<dbReference type="PANTHER" id="PTHR30572:SF4">
    <property type="entry name" value="ABC TRANSPORTER PERMEASE YTRF"/>
    <property type="match status" value="1"/>
</dbReference>
<sequence length="746" mass="87334">MKNPINKRIFRQVRFYPFRFFPIFILISLVVTFAASFYTAQDSVKFVYYKELKNGRVEDGQFTAINKLDKNTVDKIKKDHIKVYENFSIELNESKDKKLRGFINRNKINIGQLHQGRFPKDKNEIALSNNYAKINNKKLNDKIKLEGKTFKIVGLVSLPDYSSLLRNRQDLVMDTGYFGVCIFNKEGFDSFSEKTKKYTYAYHNLDKINKKDQRDKIRKIVNKINKNNFVIDYVIRADNHNISYVMDDMDGDVPTMTSFMIILFIALAFASAVEMKSLIEKEASLIGTLLSLGYKKIEVFTNYMAMPLFITVTGALVGNLLSYLFVYKKYVNLYYNSFDLAKFELKLSPRSFIITSLIPILIYILVNSIIISKSLNYKPLDFLRKNLKKEKKKNKFKLERFDFINKFRIRVLSANKLNLIALFFGMFLANLLLVISLSIRPVFTKYTENMKESMKYDYTYFVKGEDKNIKEEKASIIEAELVELNDKKIQIYGIDNTSKYKINSYDTLKENEAIVSQGFIDKYGLKKGDEFKIREPYKNKEKSLKIKDVDKSINVFKVFMKRKSLNKVIGMDNEFFNTYMADKKLKISKDIEISKIDKKEITKFTEHFLNNFGVFFDTMIVIGIFFFFIITVLISNVIIEKSRTNISYIKIFGFKNKEITNIYIDPIFIFVIIFQVLMIPLINKIVQFFMFVSMSKLDAYIKAQIPLKIYIVVIIISILLFILVQFIQKIKLSKINMVEELKVING</sequence>
<comment type="similarity">
    <text evidence="6">Belongs to the ABC-4 integral membrane protein family.</text>
</comment>
<keyword evidence="4 7" id="KW-1133">Transmembrane helix</keyword>
<name>A0A2N6UKS9_9FIRM</name>
<reference evidence="9 10" key="1">
    <citation type="submission" date="2017-09" db="EMBL/GenBank/DDBJ databases">
        <title>Bacterial strain isolated from the female urinary microbiota.</title>
        <authorList>
            <person name="Thomas-White K."/>
            <person name="Kumar N."/>
            <person name="Forster S."/>
            <person name="Putonti C."/>
            <person name="Lawley T."/>
            <person name="Wolfe A.J."/>
        </authorList>
    </citation>
    <scope>NUCLEOTIDE SEQUENCE [LARGE SCALE GENOMIC DNA]</scope>
    <source>
        <strain evidence="9 10">UMB0204</strain>
    </source>
</reference>
<dbReference type="InterPro" id="IPR003838">
    <property type="entry name" value="ABC3_permease_C"/>
</dbReference>
<evidence type="ECO:0000256" key="4">
    <source>
        <dbReference type="ARBA" id="ARBA00022989"/>
    </source>
</evidence>
<dbReference type="Proteomes" id="UP000235658">
    <property type="component" value="Unassembled WGS sequence"/>
</dbReference>
<evidence type="ECO:0000313" key="10">
    <source>
        <dbReference type="Proteomes" id="UP000235658"/>
    </source>
</evidence>
<evidence type="ECO:0000256" key="3">
    <source>
        <dbReference type="ARBA" id="ARBA00022692"/>
    </source>
</evidence>
<evidence type="ECO:0000256" key="6">
    <source>
        <dbReference type="ARBA" id="ARBA00038076"/>
    </source>
</evidence>
<comment type="caution">
    <text evidence="9">The sequence shown here is derived from an EMBL/GenBank/DDBJ whole genome shotgun (WGS) entry which is preliminary data.</text>
</comment>
<organism evidence="9 10">
    <name type="scientific">Anaerococcus hydrogenalis</name>
    <dbReference type="NCBI Taxonomy" id="33029"/>
    <lineage>
        <taxon>Bacteria</taxon>
        <taxon>Bacillati</taxon>
        <taxon>Bacillota</taxon>
        <taxon>Tissierellia</taxon>
        <taxon>Tissierellales</taxon>
        <taxon>Peptoniphilaceae</taxon>
        <taxon>Anaerococcus</taxon>
    </lineage>
</organism>
<keyword evidence="2" id="KW-1003">Cell membrane</keyword>
<gene>
    <name evidence="9" type="ORF">CJ192_01495</name>
</gene>
<dbReference type="AlphaFoldDB" id="A0A2N6UKS9"/>
<feature type="transmembrane region" description="Helical" evidence="7">
    <location>
        <begin position="259"/>
        <end position="279"/>
    </location>
</feature>
<feature type="domain" description="ABC3 transporter permease C-terminal" evidence="8">
    <location>
        <begin position="259"/>
        <end position="378"/>
    </location>
</feature>
<dbReference type="GO" id="GO:0022857">
    <property type="term" value="F:transmembrane transporter activity"/>
    <property type="evidence" value="ECO:0007669"/>
    <property type="project" value="TreeGrafter"/>
</dbReference>
<feature type="transmembrane region" description="Helical" evidence="7">
    <location>
        <begin position="417"/>
        <end position="439"/>
    </location>
</feature>
<dbReference type="RefSeq" id="WP_102197501.1">
    <property type="nucleotide sequence ID" value="NZ_PNHP01000001.1"/>
</dbReference>
<evidence type="ECO:0000256" key="1">
    <source>
        <dbReference type="ARBA" id="ARBA00004651"/>
    </source>
</evidence>
<accession>A0A2N6UKS9</accession>
<feature type="transmembrane region" description="Helical" evidence="7">
    <location>
        <begin position="20"/>
        <end position="40"/>
    </location>
</feature>
<dbReference type="EMBL" id="PNHP01000001">
    <property type="protein sequence ID" value="PMC82427.1"/>
    <property type="molecule type" value="Genomic_DNA"/>
</dbReference>
<dbReference type="Pfam" id="PF02687">
    <property type="entry name" value="FtsX"/>
    <property type="match status" value="1"/>
</dbReference>
<evidence type="ECO:0000256" key="7">
    <source>
        <dbReference type="SAM" id="Phobius"/>
    </source>
</evidence>
<evidence type="ECO:0000256" key="5">
    <source>
        <dbReference type="ARBA" id="ARBA00023136"/>
    </source>
</evidence>
<keyword evidence="5 7" id="KW-0472">Membrane</keyword>
<evidence type="ECO:0000313" key="9">
    <source>
        <dbReference type="EMBL" id="PMC82427.1"/>
    </source>
</evidence>
<dbReference type="GeneID" id="84577849"/>
<dbReference type="InterPro" id="IPR050250">
    <property type="entry name" value="Macrolide_Exporter_MacB"/>
</dbReference>
<feature type="transmembrane region" description="Helical" evidence="7">
    <location>
        <begin position="300"/>
        <end position="327"/>
    </location>
</feature>
<feature type="transmembrane region" description="Helical" evidence="7">
    <location>
        <begin position="612"/>
        <end position="639"/>
    </location>
</feature>
<proteinExistence type="inferred from homology"/>
<feature type="transmembrane region" description="Helical" evidence="7">
    <location>
        <begin position="660"/>
        <end position="682"/>
    </location>
</feature>
<feature type="transmembrane region" description="Helical" evidence="7">
    <location>
        <begin position="707"/>
        <end position="727"/>
    </location>
</feature>